<keyword evidence="4" id="KW-1185">Reference proteome</keyword>
<evidence type="ECO:0000256" key="1">
    <source>
        <dbReference type="ARBA" id="ARBA00007673"/>
    </source>
</evidence>
<dbReference type="EMBL" id="CP064781">
    <property type="protein sequence ID" value="QRJ65780.1"/>
    <property type="molecule type" value="Genomic_DNA"/>
</dbReference>
<comment type="similarity">
    <text evidence="1">Belongs to the PrpF family.</text>
</comment>
<dbReference type="GO" id="GO:0016853">
    <property type="term" value="F:isomerase activity"/>
    <property type="evidence" value="ECO:0007669"/>
    <property type="project" value="UniProtKB-KW"/>
</dbReference>
<dbReference type="Pfam" id="PF04303">
    <property type="entry name" value="PrpF"/>
    <property type="match status" value="1"/>
</dbReference>
<dbReference type="SUPFAM" id="SSF54506">
    <property type="entry name" value="Diaminopimelate epimerase-like"/>
    <property type="match status" value="2"/>
</dbReference>
<reference evidence="3" key="1">
    <citation type="submission" date="2020-11" db="EMBL/GenBank/DDBJ databases">
        <title>Azospira restricta DSM 18626 genome sequence.</title>
        <authorList>
            <person name="Moe W.M."/>
        </authorList>
    </citation>
    <scope>NUCLEOTIDE SEQUENCE</scope>
    <source>
        <strain evidence="3">DSM 18626</strain>
    </source>
</reference>
<dbReference type="InterPro" id="IPR007400">
    <property type="entry name" value="PrpF-like"/>
</dbReference>
<dbReference type="EC" id="5.3.2.8" evidence="3"/>
<evidence type="ECO:0000313" key="4">
    <source>
        <dbReference type="Proteomes" id="UP000663444"/>
    </source>
</evidence>
<dbReference type="PANTHER" id="PTHR43709">
    <property type="entry name" value="ACONITATE ISOMERASE-RELATED"/>
    <property type="match status" value="1"/>
</dbReference>
<dbReference type="PANTHER" id="PTHR43709:SF3">
    <property type="entry name" value="ISOMERASE YBHH-RELATED"/>
    <property type="match status" value="1"/>
</dbReference>
<dbReference type="NCBIfam" id="NF033377">
    <property type="entry name" value="OMA_tautomer"/>
    <property type="match status" value="1"/>
</dbReference>
<organism evidence="3 4">
    <name type="scientific">Azospira restricta</name>
    <dbReference type="NCBI Taxonomy" id="404405"/>
    <lineage>
        <taxon>Bacteria</taxon>
        <taxon>Pseudomonadati</taxon>
        <taxon>Pseudomonadota</taxon>
        <taxon>Betaproteobacteria</taxon>
        <taxon>Rhodocyclales</taxon>
        <taxon>Rhodocyclaceae</taxon>
        <taxon>Azospira</taxon>
    </lineage>
</organism>
<accession>A0A974Y612</accession>
<protein>
    <submittedName>
        <fullName evidence="3">4-oxalomesaconate tautomerase</fullName>
        <ecNumber evidence="3">5.3.2.8</ecNumber>
    </submittedName>
</protein>
<name>A0A974Y612_9RHOO</name>
<sequence length="357" mass="37301">MRGGSSKGLFFFAKDLPADPAARDRMLLAAMGSPDARQIDGMGGGNDHCSKVVIVAPSSQPDADVEYLFAQVSVARDLVDVLPNSGNMLAGVAPFAIESGLVKAASPVTKVRILNTNSQKVVEATVHTPGGKVAYEGDFALDGVPGKSSPIALQFFDPTGTRTGRLLPTGSAQDRIFGMPVTCIDFSIPIVFIKASSLGKTGYESKRELDGDSAFLQRLEQVRAAAAQMMGLSDAPDLGIPKIAIIAPPREGGAIASRYFVSSNCHPVFAATGAMALAAACHTPDTVAEELAVLDQNEPHRILIEHPSGRMSCNVVASADPWTGIPKLVGAALLTSARPLLAGDVFVADHCLKNNPK</sequence>
<dbReference type="Proteomes" id="UP000663444">
    <property type="component" value="Chromosome"/>
</dbReference>
<proteinExistence type="inferred from homology"/>
<gene>
    <name evidence="3" type="ORF">IWH25_16400</name>
</gene>
<dbReference type="AlphaFoldDB" id="A0A974Y612"/>
<evidence type="ECO:0000313" key="3">
    <source>
        <dbReference type="EMBL" id="QRJ65780.1"/>
    </source>
</evidence>
<dbReference type="Gene3D" id="3.10.310.10">
    <property type="entry name" value="Diaminopimelate Epimerase, Chain A, domain 1"/>
    <property type="match status" value="2"/>
</dbReference>
<keyword evidence="2 3" id="KW-0413">Isomerase</keyword>
<dbReference type="KEGG" id="ares:IWH25_16400"/>
<dbReference type="InterPro" id="IPR047687">
    <property type="entry name" value="OMA_tautomer-like"/>
</dbReference>
<evidence type="ECO:0000256" key="2">
    <source>
        <dbReference type="ARBA" id="ARBA00023235"/>
    </source>
</evidence>